<name>A0A269TJ64_9BACT</name>
<keyword evidence="5 10" id="KW-0694">RNA-binding</keyword>
<proteinExistence type="inferred from homology"/>
<dbReference type="GO" id="GO:0008312">
    <property type="term" value="F:7S RNA binding"/>
    <property type="evidence" value="ECO:0007669"/>
    <property type="project" value="InterPro"/>
</dbReference>
<evidence type="ECO:0000256" key="10">
    <source>
        <dbReference type="HAMAP-Rule" id="MF_00306"/>
    </source>
</evidence>
<dbReference type="InterPro" id="IPR036891">
    <property type="entry name" value="Signal_recog_part_SRP54_M_sf"/>
</dbReference>
<evidence type="ECO:0000256" key="9">
    <source>
        <dbReference type="ARBA" id="ARBA00048027"/>
    </source>
</evidence>
<evidence type="ECO:0000313" key="14">
    <source>
        <dbReference type="EMBL" id="PAK21451.1"/>
    </source>
</evidence>
<dbReference type="InterPro" id="IPR013822">
    <property type="entry name" value="Signal_recog_particl_SRP54_hlx"/>
</dbReference>
<gene>
    <name evidence="10 14" type="primary">ffh</name>
    <name evidence="14" type="ORF">CJJ23_02105</name>
</gene>
<comment type="caution">
    <text evidence="14">The sequence shown here is derived from an EMBL/GenBank/DDBJ whole genome shotgun (WGS) entry which is preliminary data.</text>
</comment>
<dbReference type="PANTHER" id="PTHR11564:SF5">
    <property type="entry name" value="SIGNAL RECOGNITION PARTICLE SUBUNIT SRP54"/>
    <property type="match status" value="1"/>
</dbReference>
<dbReference type="Proteomes" id="UP000216943">
    <property type="component" value="Unassembled WGS sequence"/>
</dbReference>
<dbReference type="InterPro" id="IPR003593">
    <property type="entry name" value="AAA+_ATPase"/>
</dbReference>
<evidence type="ECO:0000256" key="5">
    <source>
        <dbReference type="ARBA" id="ARBA00022884"/>
    </source>
</evidence>
<evidence type="ECO:0000256" key="1">
    <source>
        <dbReference type="ARBA" id="ARBA00005450"/>
    </source>
</evidence>
<dbReference type="InterPro" id="IPR036225">
    <property type="entry name" value="SRP/SRP_N"/>
</dbReference>
<feature type="binding site" evidence="10">
    <location>
        <begin position="190"/>
        <end position="194"/>
    </location>
    <ligand>
        <name>GTP</name>
        <dbReference type="ChEBI" id="CHEBI:37565"/>
    </ligand>
</feature>
<feature type="domain" description="AAA+ ATPase" evidence="11">
    <location>
        <begin position="98"/>
        <end position="274"/>
    </location>
</feature>
<evidence type="ECO:0000256" key="3">
    <source>
        <dbReference type="ARBA" id="ARBA00022741"/>
    </source>
</evidence>
<dbReference type="SMART" id="SM00382">
    <property type="entry name" value="AAA"/>
    <property type="match status" value="1"/>
</dbReference>
<keyword evidence="2 10" id="KW-0963">Cytoplasm</keyword>
<comment type="domain">
    <text evidence="10">Composed of three domains: the N-terminal N domain, which is responsible for interactions with the ribosome, the central G domain, which binds GTP, and the C-terminal M domain, which binds the RNA and the signal sequence of the RNC.</text>
</comment>
<dbReference type="PANTHER" id="PTHR11564">
    <property type="entry name" value="SIGNAL RECOGNITION PARTICLE 54K PROTEIN SRP54"/>
    <property type="match status" value="1"/>
</dbReference>
<dbReference type="GO" id="GO:0048500">
    <property type="term" value="C:signal recognition particle"/>
    <property type="evidence" value="ECO:0007669"/>
    <property type="project" value="UniProtKB-UniRule"/>
</dbReference>
<feature type="domain" description="SRP54-type proteins GTP-binding" evidence="12">
    <location>
        <begin position="99"/>
        <end position="296"/>
    </location>
</feature>
<dbReference type="InterPro" id="IPR004780">
    <property type="entry name" value="SRP"/>
</dbReference>
<sequence>MLNFLGNRIQKSMSKMGSKTTLNESDIAEVTRDIRVALLEADVNLKVVRNFVNNVKEKVLQEEIIGKLNPSQMMIKIVKDELVRILGSKESEIKIESRPFKIMMVGLQGSGKTTSTAKLAFHLRKKKEIEKPLLIAADIYRPAAVEQLKILGKQIQIDTFDKGVDFKPEDITKEALDVAYENKNDLLILDTAGRLSINEELMVELENLKKIFKPDEILYVLDSLSGQEILNVISTFHERLKLTGVIITKLDSDARGGAALSIKEMLNIPIKYIGTDEKTSNLDVFHPDRMADRILGMGDVLTLIEKAEEVIDEKEAKKMVNKMFSGNFTLDDLMQNLNQVKKLGKMSKLIKMIPGLAGKISEEQISEAEEKIKLFEILISSMTLEERKKPRLLKNASRKQRIMKGSGKSAQEYNRLIIEFDRMSKQMKLMADKARNGKNLINF</sequence>
<evidence type="ECO:0000259" key="11">
    <source>
        <dbReference type="SMART" id="SM00382"/>
    </source>
</evidence>
<dbReference type="RefSeq" id="WP_095334754.1">
    <property type="nucleotide sequence ID" value="NZ_NQNY01000005.1"/>
</dbReference>
<dbReference type="Pfam" id="PF02881">
    <property type="entry name" value="SRP54_N"/>
    <property type="match status" value="1"/>
</dbReference>
<dbReference type="SUPFAM" id="SSF52540">
    <property type="entry name" value="P-loop containing nucleoside triphosphate hydrolases"/>
    <property type="match status" value="1"/>
</dbReference>
<dbReference type="GO" id="GO:0006614">
    <property type="term" value="P:SRP-dependent cotranslational protein targeting to membrane"/>
    <property type="evidence" value="ECO:0007669"/>
    <property type="project" value="InterPro"/>
</dbReference>
<feature type="binding site" evidence="10">
    <location>
        <begin position="248"/>
        <end position="251"/>
    </location>
    <ligand>
        <name>GTP</name>
        <dbReference type="ChEBI" id="CHEBI:37565"/>
    </ligand>
</feature>
<dbReference type="HAMAP" id="MF_00306">
    <property type="entry name" value="SRP54"/>
    <property type="match status" value="1"/>
</dbReference>
<dbReference type="GO" id="GO:0005525">
    <property type="term" value="F:GTP binding"/>
    <property type="evidence" value="ECO:0007669"/>
    <property type="project" value="UniProtKB-UniRule"/>
</dbReference>
<dbReference type="Gene3D" id="1.20.120.140">
    <property type="entry name" value="Signal recognition particle SRP54, nucleotide-binding domain"/>
    <property type="match status" value="1"/>
</dbReference>
<keyword evidence="6 10" id="KW-0342">GTP-binding</keyword>
<dbReference type="CDD" id="cd18539">
    <property type="entry name" value="SRP_G"/>
    <property type="match status" value="1"/>
</dbReference>
<comment type="subunit">
    <text evidence="10">Part of the signal recognition particle protein translocation system, which is composed of SRP and FtsY.</text>
</comment>
<dbReference type="AlphaFoldDB" id="A0A269TJ64"/>
<dbReference type="InterPro" id="IPR000897">
    <property type="entry name" value="SRP54_GTPase_dom"/>
</dbReference>
<dbReference type="Pfam" id="PF02978">
    <property type="entry name" value="SRP_SPB"/>
    <property type="match status" value="1"/>
</dbReference>
<dbReference type="NCBIfam" id="TIGR00959">
    <property type="entry name" value="ffh"/>
    <property type="match status" value="1"/>
</dbReference>
<keyword evidence="3 10" id="KW-0547">Nucleotide-binding</keyword>
<comment type="subcellular location">
    <subcellularLocation>
        <location evidence="10">Cytoplasm</location>
    </subcellularLocation>
    <text evidence="10">The SRP-RNC complex is targeted to the cytoplasmic membrane.</text>
</comment>
<dbReference type="GO" id="GO:0003924">
    <property type="term" value="F:GTPase activity"/>
    <property type="evidence" value="ECO:0007669"/>
    <property type="project" value="UniProtKB-UniRule"/>
</dbReference>
<evidence type="ECO:0000313" key="15">
    <source>
        <dbReference type="Proteomes" id="UP000216943"/>
    </source>
</evidence>
<organism evidence="14 15">
    <name type="scientific">Mycoplasmopsis agassizii</name>
    <dbReference type="NCBI Taxonomy" id="33922"/>
    <lineage>
        <taxon>Bacteria</taxon>
        <taxon>Bacillati</taxon>
        <taxon>Mycoplasmatota</taxon>
        <taxon>Mycoplasmoidales</taxon>
        <taxon>Metamycoplasmataceae</taxon>
        <taxon>Mycoplasmopsis</taxon>
    </lineage>
</organism>
<keyword evidence="8 10" id="KW-0687">Ribonucleoprotein</keyword>
<dbReference type="SUPFAM" id="SSF47446">
    <property type="entry name" value="Signal peptide-binding domain"/>
    <property type="match status" value="1"/>
</dbReference>
<dbReference type="OrthoDB" id="9804720at2"/>
<dbReference type="Gene3D" id="3.40.50.300">
    <property type="entry name" value="P-loop containing nucleotide triphosphate hydrolases"/>
    <property type="match status" value="1"/>
</dbReference>
<dbReference type="SUPFAM" id="SSF47364">
    <property type="entry name" value="Domain of the SRP/SRP receptor G-proteins"/>
    <property type="match status" value="1"/>
</dbReference>
<dbReference type="SMART" id="SM00962">
    <property type="entry name" value="SRP54"/>
    <property type="match status" value="1"/>
</dbReference>
<comment type="similarity">
    <text evidence="1 10">Belongs to the GTP-binding SRP family. SRP54 subfamily.</text>
</comment>
<dbReference type="InterPro" id="IPR022941">
    <property type="entry name" value="SRP54"/>
</dbReference>
<feature type="binding site" evidence="10">
    <location>
        <begin position="106"/>
        <end position="113"/>
    </location>
    <ligand>
        <name>GTP</name>
        <dbReference type="ChEBI" id="CHEBI:37565"/>
    </ligand>
</feature>
<evidence type="ECO:0000259" key="12">
    <source>
        <dbReference type="SMART" id="SM00962"/>
    </source>
</evidence>
<dbReference type="InterPro" id="IPR027417">
    <property type="entry name" value="P-loop_NTPase"/>
</dbReference>
<accession>A0A269TJ64</accession>
<reference evidence="15" key="1">
    <citation type="submission" date="2017-08" db="EMBL/GenBank/DDBJ databases">
        <authorList>
            <person name="Alvarez-Ponce D."/>
            <person name="Weitzman C.L."/>
            <person name="Tillett R.L."/>
            <person name="Sandmeier F.C."/>
            <person name="Tracy C.R."/>
        </authorList>
    </citation>
    <scope>NUCLEOTIDE SEQUENCE [LARGE SCALE GENOMIC DNA]</scope>
    <source>
        <strain evidence="15">723</strain>
    </source>
</reference>
<comment type="catalytic activity">
    <reaction evidence="9 10">
        <text>GTP + H2O = GDP + phosphate + H(+)</text>
        <dbReference type="Rhea" id="RHEA:19669"/>
        <dbReference type="ChEBI" id="CHEBI:15377"/>
        <dbReference type="ChEBI" id="CHEBI:15378"/>
        <dbReference type="ChEBI" id="CHEBI:37565"/>
        <dbReference type="ChEBI" id="CHEBI:43474"/>
        <dbReference type="ChEBI" id="CHEBI:58189"/>
        <dbReference type="EC" id="3.6.5.4"/>
    </reaction>
</comment>
<evidence type="ECO:0000256" key="8">
    <source>
        <dbReference type="ARBA" id="ARBA00023274"/>
    </source>
</evidence>
<evidence type="ECO:0000256" key="7">
    <source>
        <dbReference type="ARBA" id="ARBA00023135"/>
    </source>
</evidence>
<dbReference type="EMBL" id="NQNY01000005">
    <property type="protein sequence ID" value="PAK21451.1"/>
    <property type="molecule type" value="Genomic_DNA"/>
</dbReference>
<dbReference type="Pfam" id="PF00448">
    <property type="entry name" value="SRP54"/>
    <property type="match status" value="1"/>
</dbReference>
<keyword evidence="4 10" id="KW-0378">Hydrolase</keyword>
<dbReference type="SMART" id="SM00963">
    <property type="entry name" value="SRP54_N"/>
    <property type="match status" value="1"/>
</dbReference>
<keyword evidence="7 10" id="KW-0733">Signal recognition particle</keyword>
<dbReference type="EC" id="3.6.5.4" evidence="10"/>
<evidence type="ECO:0000259" key="13">
    <source>
        <dbReference type="SMART" id="SM00963"/>
    </source>
</evidence>
<feature type="domain" description="Signal recognition particle SRP54 helical bundle" evidence="13">
    <location>
        <begin position="1"/>
        <end position="86"/>
    </location>
</feature>
<comment type="function">
    <text evidence="10">Involved in targeting and insertion of nascent membrane proteins into the cytoplasmic membrane. Binds to the hydrophobic signal sequence of the ribosome-nascent chain (RNC) as it emerges from the ribosomes. The SRP-RNC complex is then targeted to the cytoplasmic membrane where it interacts with the SRP receptor FtsY.</text>
</comment>
<evidence type="ECO:0000256" key="2">
    <source>
        <dbReference type="ARBA" id="ARBA00022490"/>
    </source>
</evidence>
<protein>
    <recommendedName>
        <fullName evidence="10">Signal recognition particle protein</fullName>
        <ecNumber evidence="10">3.6.5.4</ecNumber>
    </recommendedName>
    <alternativeName>
        <fullName evidence="10">Fifty-four homolog</fullName>
    </alternativeName>
</protein>
<dbReference type="InterPro" id="IPR042101">
    <property type="entry name" value="SRP54_N_sf"/>
</dbReference>
<dbReference type="Gene3D" id="1.10.260.30">
    <property type="entry name" value="Signal recognition particle, SRP54 subunit, M-domain"/>
    <property type="match status" value="1"/>
</dbReference>
<dbReference type="InterPro" id="IPR004125">
    <property type="entry name" value="Signal_recog_particle_SRP54_M"/>
</dbReference>
<evidence type="ECO:0000256" key="6">
    <source>
        <dbReference type="ARBA" id="ARBA00023134"/>
    </source>
</evidence>
<evidence type="ECO:0000256" key="4">
    <source>
        <dbReference type="ARBA" id="ARBA00022801"/>
    </source>
</evidence>